<accession>A0ABU6S7W9</accession>
<dbReference type="Pfam" id="PF07722">
    <property type="entry name" value="Peptidase_C26"/>
    <property type="match status" value="1"/>
</dbReference>
<keyword evidence="2" id="KW-1185">Reference proteome</keyword>
<dbReference type="PANTHER" id="PTHR43235:SF10">
    <property type="entry name" value="GLUTAMINE AMIDOTRANSFERASE PB2B2.05"/>
    <property type="match status" value="1"/>
</dbReference>
<name>A0ABU6S7W9_9FABA</name>
<comment type="caution">
    <text evidence="1">The sequence shown here is derived from an EMBL/GenBank/DDBJ whole genome shotgun (WGS) entry which is preliminary data.</text>
</comment>
<sequence length="170" mass="19303">MVLPRVLIVSRRTIRNHNSLILIAPHLMKLNPQINELRITIFMNQLRINDEQGISLDLIVRYGAVPVIIPRLSGLHTLLESFHPIHGLLLCEGQDVDPSNYDATTSFTTIDKEKDSIELSLAKPFFGINRGAQILNVSCGGTLYQDVEKDTPLHDWFEYCLDDKKIEIKV</sequence>
<dbReference type="Gene3D" id="3.40.50.880">
    <property type="match status" value="1"/>
</dbReference>
<dbReference type="InterPro" id="IPR011697">
    <property type="entry name" value="Peptidase_C26"/>
</dbReference>
<dbReference type="Proteomes" id="UP001341840">
    <property type="component" value="Unassembled WGS sequence"/>
</dbReference>
<dbReference type="InterPro" id="IPR029062">
    <property type="entry name" value="Class_I_gatase-like"/>
</dbReference>
<proteinExistence type="predicted"/>
<dbReference type="PANTHER" id="PTHR43235">
    <property type="entry name" value="GLUTAMINE AMIDOTRANSFERASE PB2B2.05-RELATED"/>
    <property type="match status" value="1"/>
</dbReference>
<gene>
    <name evidence="1" type="ORF">PIB30_017747</name>
</gene>
<protein>
    <submittedName>
        <fullName evidence="1">Uncharacterized protein</fullName>
    </submittedName>
</protein>
<organism evidence="1 2">
    <name type="scientific">Stylosanthes scabra</name>
    <dbReference type="NCBI Taxonomy" id="79078"/>
    <lineage>
        <taxon>Eukaryota</taxon>
        <taxon>Viridiplantae</taxon>
        <taxon>Streptophyta</taxon>
        <taxon>Embryophyta</taxon>
        <taxon>Tracheophyta</taxon>
        <taxon>Spermatophyta</taxon>
        <taxon>Magnoliopsida</taxon>
        <taxon>eudicotyledons</taxon>
        <taxon>Gunneridae</taxon>
        <taxon>Pentapetalae</taxon>
        <taxon>rosids</taxon>
        <taxon>fabids</taxon>
        <taxon>Fabales</taxon>
        <taxon>Fabaceae</taxon>
        <taxon>Papilionoideae</taxon>
        <taxon>50 kb inversion clade</taxon>
        <taxon>dalbergioids sensu lato</taxon>
        <taxon>Dalbergieae</taxon>
        <taxon>Pterocarpus clade</taxon>
        <taxon>Stylosanthes</taxon>
    </lineage>
</organism>
<dbReference type="SUPFAM" id="SSF52317">
    <property type="entry name" value="Class I glutamine amidotransferase-like"/>
    <property type="match status" value="1"/>
</dbReference>
<reference evidence="1 2" key="1">
    <citation type="journal article" date="2023" name="Plants (Basel)">
        <title>Bridging the Gap: Combining Genomics and Transcriptomics Approaches to Understand Stylosanthes scabra, an Orphan Legume from the Brazilian Caatinga.</title>
        <authorList>
            <person name="Ferreira-Neto J.R.C."/>
            <person name="da Silva M.D."/>
            <person name="Binneck E."/>
            <person name="de Melo N.F."/>
            <person name="da Silva R.H."/>
            <person name="de Melo A.L.T.M."/>
            <person name="Pandolfi V."/>
            <person name="Bustamante F.O."/>
            <person name="Brasileiro-Vidal A.C."/>
            <person name="Benko-Iseppon A.M."/>
        </authorList>
    </citation>
    <scope>NUCLEOTIDE SEQUENCE [LARGE SCALE GENOMIC DNA]</scope>
    <source>
        <tissue evidence="1">Leaves</tissue>
    </source>
</reference>
<dbReference type="EMBL" id="JASCZI010060467">
    <property type="protein sequence ID" value="MED6132315.1"/>
    <property type="molecule type" value="Genomic_DNA"/>
</dbReference>
<dbReference type="InterPro" id="IPR044668">
    <property type="entry name" value="PuuD-like"/>
</dbReference>
<evidence type="ECO:0000313" key="1">
    <source>
        <dbReference type="EMBL" id="MED6132315.1"/>
    </source>
</evidence>
<evidence type="ECO:0000313" key="2">
    <source>
        <dbReference type="Proteomes" id="UP001341840"/>
    </source>
</evidence>